<evidence type="ECO:0000256" key="2">
    <source>
        <dbReference type="ARBA" id="ARBA00022475"/>
    </source>
</evidence>
<keyword evidence="5" id="KW-0675">Receptor</keyword>
<comment type="subcellular location">
    <subcellularLocation>
        <location evidence="1">Cell membrane</location>
        <topology evidence="1">Single-pass type I membrane protein</topology>
    </subcellularLocation>
</comment>
<keyword evidence="6" id="KW-1133">Transmembrane helix</keyword>
<organism evidence="7 8">
    <name type="scientific">Amphilophus citrinellus</name>
    <name type="common">Midas cichlid</name>
    <name type="synonym">Cichlasoma citrinellum</name>
    <dbReference type="NCBI Taxonomy" id="61819"/>
    <lineage>
        <taxon>Eukaryota</taxon>
        <taxon>Metazoa</taxon>
        <taxon>Chordata</taxon>
        <taxon>Craniata</taxon>
        <taxon>Vertebrata</taxon>
        <taxon>Euteleostomi</taxon>
        <taxon>Actinopterygii</taxon>
        <taxon>Neopterygii</taxon>
        <taxon>Teleostei</taxon>
        <taxon>Neoteleostei</taxon>
        <taxon>Acanthomorphata</taxon>
        <taxon>Ovalentaria</taxon>
        <taxon>Cichlomorphae</taxon>
        <taxon>Cichliformes</taxon>
        <taxon>Cichlidae</taxon>
        <taxon>New World cichlids</taxon>
        <taxon>Cichlasomatinae</taxon>
        <taxon>Heroini</taxon>
        <taxon>Amphilophus</taxon>
    </lineage>
</organism>
<feature type="transmembrane region" description="Helical" evidence="6">
    <location>
        <begin position="22"/>
        <end position="43"/>
    </location>
</feature>
<evidence type="ECO:0000256" key="4">
    <source>
        <dbReference type="ARBA" id="ARBA00022859"/>
    </source>
</evidence>
<evidence type="ECO:0000256" key="6">
    <source>
        <dbReference type="SAM" id="Phobius"/>
    </source>
</evidence>
<proteinExistence type="predicted"/>
<evidence type="ECO:0000256" key="5">
    <source>
        <dbReference type="ARBA" id="ARBA00023170"/>
    </source>
</evidence>
<dbReference type="InterPro" id="IPR021663">
    <property type="entry name" value="CD3_zeta/IgE_Fc_rcpt_gamma"/>
</dbReference>
<keyword evidence="6" id="KW-0812">Transmembrane</keyword>
<reference evidence="7" key="2">
    <citation type="submission" date="2025-09" db="UniProtKB">
        <authorList>
            <consortium name="Ensembl"/>
        </authorList>
    </citation>
    <scope>IDENTIFICATION</scope>
</reference>
<dbReference type="GO" id="GO:0098797">
    <property type="term" value="C:plasma membrane protein complex"/>
    <property type="evidence" value="ECO:0007669"/>
    <property type="project" value="UniProtKB-ARBA"/>
</dbReference>
<name>A0A3Q0T2N9_AMPCI</name>
<evidence type="ECO:0000256" key="1">
    <source>
        <dbReference type="ARBA" id="ARBA00004251"/>
    </source>
</evidence>
<keyword evidence="8" id="KW-1185">Reference proteome</keyword>
<dbReference type="Proteomes" id="UP000261340">
    <property type="component" value="Unplaced"/>
</dbReference>
<sequence length="103" mass="12139">KNNGKWGLFVYFINLWVSFEPVICYFLDAFLIIYCIIVTGFFFREKVSYSTHFELVELTHILNTELERPNDADPYEVLDPSKRKVQVTSFADRLFNDHTFSGT</sequence>
<keyword evidence="6" id="KW-0472">Membrane</keyword>
<reference evidence="7" key="1">
    <citation type="submission" date="2025-08" db="UniProtKB">
        <authorList>
            <consortium name="Ensembl"/>
        </authorList>
    </citation>
    <scope>IDENTIFICATION</scope>
</reference>
<keyword evidence="4" id="KW-0391">Immunity</keyword>
<accession>A0A3Q0T2N9</accession>
<dbReference type="Pfam" id="PF11628">
    <property type="entry name" value="TCR_zetazeta"/>
    <property type="match status" value="1"/>
</dbReference>
<dbReference type="Ensembl" id="ENSACIT00000029912.1">
    <property type="protein sequence ID" value="ENSACIP00000029138.1"/>
    <property type="gene ID" value="ENSACIG00000022561.1"/>
</dbReference>
<evidence type="ECO:0000256" key="3">
    <source>
        <dbReference type="ARBA" id="ARBA00022553"/>
    </source>
</evidence>
<dbReference type="AlphaFoldDB" id="A0A3Q0T2N9"/>
<dbReference type="GO" id="GO:0002376">
    <property type="term" value="P:immune system process"/>
    <property type="evidence" value="ECO:0007669"/>
    <property type="project" value="UniProtKB-KW"/>
</dbReference>
<keyword evidence="3" id="KW-0597">Phosphoprotein</keyword>
<protein>
    <submittedName>
        <fullName evidence="7">Uncharacterized protein</fullName>
    </submittedName>
</protein>
<evidence type="ECO:0000313" key="8">
    <source>
        <dbReference type="Proteomes" id="UP000261340"/>
    </source>
</evidence>
<dbReference type="OMA" id="PPSARFM"/>
<dbReference type="GeneTree" id="ENSGT00940000177034"/>
<keyword evidence="2" id="KW-1003">Cell membrane</keyword>
<evidence type="ECO:0000313" key="7">
    <source>
        <dbReference type="Ensembl" id="ENSACIP00000029138.1"/>
    </source>
</evidence>